<accession>A0ABX7IAH1</accession>
<organism evidence="2 3">
    <name type="scientific">Dyadobacter sandarakinus</name>
    <dbReference type="NCBI Taxonomy" id="2747268"/>
    <lineage>
        <taxon>Bacteria</taxon>
        <taxon>Pseudomonadati</taxon>
        <taxon>Bacteroidota</taxon>
        <taxon>Cytophagia</taxon>
        <taxon>Cytophagales</taxon>
        <taxon>Spirosomataceae</taxon>
        <taxon>Dyadobacter</taxon>
    </lineage>
</organism>
<dbReference type="RefSeq" id="WP_204657398.1">
    <property type="nucleotide sequence ID" value="NZ_CP056775.1"/>
</dbReference>
<evidence type="ECO:0008006" key="4">
    <source>
        <dbReference type="Google" id="ProtNLM"/>
    </source>
</evidence>
<dbReference type="EMBL" id="CP056775">
    <property type="protein sequence ID" value="QRR02442.1"/>
    <property type="molecule type" value="Genomic_DNA"/>
</dbReference>
<keyword evidence="3" id="KW-1185">Reference proteome</keyword>
<sequence>MKNFLLVLLIGSMTPLARAQDSTQVFFSQDADTLVRQRFIDRYENVFMTRVPTRQIFKLSVTGSELQGAGFHLGYEYKLTPSLSLEASVFTVLNPYNTGLVHEMVRFDYRNVDVWANARMRWYYNMKKRIDKGLNANNFSGAYIGASYEHLLHRSARFPNPNTGRAALLFGFQTRFLNHGFADFALGLYQREPGYFSNYQSSSAFVAPENFVLGSRFNIGLAVGDWKKSATAPLCDVIFCDELVRGQWKVQAPYFVLGLRNQVVRSELAYERALGKTSFSVQADAGIYLAHQAIFRETYNTNTALNAGLSLRYYFLQKFQARRGKGGSNLSGPYAAFSGGYGRNKAHSRSDFPSVPEVSRVSTGFSVTPALGYQQRLFGKLYIDASLFYLKPIAAGAESFFFARPYLSSRMTIGFTF</sequence>
<feature type="signal peptide" evidence="1">
    <location>
        <begin position="1"/>
        <end position="19"/>
    </location>
</feature>
<keyword evidence="1" id="KW-0732">Signal</keyword>
<reference evidence="2 3" key="1">
    <citation type="submission" date="2020-06" db="EMBL/GenBank/DDBJ databases">
        <title>Dyadobacter sandarakinus sp. nov., isolated from the soil of the Arctic Yellow River Station.</title>
        <authorList>
            <person name="Zhang Y."/>
            <person name="Peng F."/>
        </authorList>
    </citation>
    <scope>NUCLEOTIDE SEQUENCE [LARGE SCALE GENOMIC DNA]</scope>
    <source>
        <strain evidence="2 3">Q3-56</strain>
    </source>
</reference>
<feature type="chain" id="PRO_5046798261" description="Phosphate-selective porin O and P" evidence="1">
    <location>
        <begin position="20"/>
        <end position="417"/>
    </location>
</feature>
<gene>
    <name evidence="2" type="ORF">HWI92_16750</name>
</gene>
<protein>
    <recommendedName>
        <fullName evidence="4">Phosphate-selective porin O and P</fullName>
    </recommendedName>
</protein>
<name>A0ABX7IAH1_9BACT</name>
<evidence type="ECO:0000256" key="1">
    <source>
        <dbReference type="SAM" id="SignalP"/>
    </source>
</evidence>
<evidence type="ECO:0000313" key="2">
    <source>
        <dbReference type="EMBL" id="QRR02442.1"/>
    </source>
</evidence>
<dbReference type="Proteomes" id="UP000612680">
    <property type="component" value="Chromosome"/>
</dbReference>
<proteinExistence type="predicted"/>
<evidence type="ECO:0000313" key="3">
    <source>
        <dbReference type="Proteomes" id="UP000612680"/>
    </source>
</evidence>